<reference evidence="1" key="1">
    <citation type="submission" date="2022-12" db="EMBL/GenBank/DDBJ databases">
        <title>Genome Sequence of Lasiodiplodia mahajangana.</title>
        <authorList>
            <person name="Buettner E."/>
        </authorList>
    </citation>
    <scope>NUCLEOTIDE SEQUENCE</scope>
    <source>
        <strain evidence="1">VT137</strain>
    </source>
</reference>
<dbReference type="Proteomes" id="UP001153332">
    <property type="component" value="Unassembled WGS sequence"/>
</dbReference>
<proteinExistence type="predicted"/>
<name>A0ACC2J0S9_9PEZI</name>
<accession>A0ACC2J0S9</accession>
<comment type="caution">
    <text evidence="1">The sequence shown here is derived from an EMBL/GenBank/DDBJ whole genome shotgun (WGS) entry which is preliminary data.</text>
</comment>
<sequence>MKKEDANFDLSGAVESGPASSREVEEDQGIADAEDEGAQTPHSQGSGSSLEVASQSDANPTVPNSTMPDSETESEDDDYASRDAVEARLTGKSDFRPSEQGDDVERIITKTADMTVEEDKPPAKKIGMAKAKKQKKAARLAAAEQAGHPCITCRAAFDSKGGLFKHIKDNPDHAAPKVTPPIGS</sequence>
<gene>
    <name evidence="1" type="ORF">O1611_g10234</name>
</gene>
<organism evidence="1 2">
    <name type="scientific">Lasiodiplodia mahajangana</name>
    <dbReference type="NCBI Taxonomy" id="1108764"/>
    <lineage>
        <taxon>Eukaryota</taxon>
        <taxon>Fungi</taxon>
        <taxon>Dikarya</taxon>
        <taxon>Ascomycota</taxon>
        <taxon>Pezizomycotina</taxon>
        <taxon>Dothideomycetes</taxon>
        <taxon>Dothideomycetes incertae sedis</taxon>
        <taxon>Botryosphaeriales</taxon>
        <taxon>Botryosphaeriaceae</taxon>
        <taxon>Lasiodiplodia</taxon>
    </lineage>
</organism>
<evidence type="ECO:0000313" key="2">
    <source>
        <dbReference type="Proteomes" id="UP001153332"/>
    </source>
</evidence>
<dbReference type="EMBL" id="JAPUUL010003950">
    <property type="protein sequence ID" value="KAJ8120927.1"/>
    <property type="molecule type" value="Genomic_DNA"/>
</dbReference>
<keyword evidence="2" id="KW-1185">Reference proteome</keyword>
<protein>
    <submittedName>
        <fullName evidence="1">Uncharacterized protein</fullName>
    </submittedName>
</protein>
<evidence type="ECO:0000313" key="1">
    <source>
        <dbReference type="EMBL" id="KAJ8120927.1"/>
    </source>
</evidence>